<name>W7IT90_9PSEU</name>
<dbReference type="PIRSF" id="PIRSF002070">
    <property type="entry name" value="SSB"/>
    <property type="match status" value="1"/>
</dbReference>
<gene>
    <name evidence="3" type="ORF">UO65_5074</name>
</gene>
<dbReference type="GO" id="GO:0006260">
    <property type="term" value="P:DNA replication"/>
    <property type="evidence" value="ECO:0007669"/>
    <property type="project" value="InterPro"/>
</dbReference>
<dbReference type="AlphaFoldDB" id="W7IT90"/>
<dbReference type="InterPro" id="IPR000424">
    <property type="entry name" value="Primosome_PriB/ssb"/>
</dbReference>
<dbReference type="Gene3D" id="2.40.50.140">
    <property type="entry name" value="Nucleic acid-binding proteins"/>
    <property type="match status" value="1"/>
</dbReference>
<dbReference type="InterPro" id="IPR012340">
    <property type="entry name" value="NA-bd_OB-fold"/>
</dbReference>
<dbReference type="OrthoDB" id="9809878at2"/>
<dbReference type="GO" id="GO:0003697">
    <property type="term" value="F:single-stranded DNA binding"/>
    <property type="evidence" value="ECO:0007669"/>
    <property type="project" value="InterPro"/>
</dbReference>
<sequence>MNETMVTMTGWVAGEITQRRFEGDSQVTRFRMVSQERRYDPETKDWVDGHSIFVDVQCWDRFGENVAADLKRGDPVLVHGRLRCREFEHEGVQRVALEVRATAVGRNLRFAARPDVPLPLAA</sequence>
<keyword evidence="1 2" id="KW-0238">DNA-binding</keyword>
<dbReference type="STRING" id="909613.UO65_5074"/>
<evidence type="ECO:0000313" key="3">
    <source>
        <dbReference type="EMBL" id="EWC59636.1"/>
    </source>
</evidence>
<dbReference type="Proteomes" id="UP000019277">
    <property type="component" value="Unassembled WGS sequence"/>
</dbReference>
<evidence type="ECO:0000256" key="2">
    <source>
        <dbReference type="PIRNR" id="PIRNR002070"/>
    </source>
</evidence>
<protein>
    <recommendedName>
        <fullName evidence="2">Single-stranded DNA-binding protein</fullName>
    </recommendedName>
</protein>
<dbReference type="Pfam" id="PF00436">
    <property type="entry name" value="SSB"/>
    <property type="match status" value="1"/>
</dbReference>
<proteinExistence type="predicted"/>
<reference evidence="3 4" key="1">
    <citation type="journal article" date="2014" name="Genome Announc.">
        <title>Draft Genome Sequence of the Antitrypanosomally Active Sponge-Associated Bacterium Actinokineospora sp. Strain EG49.</title>
        <authorList>
            <person name="Harjes J."/>
            <person name="Ryu T."/>
            <person name="Abdelmohsen U.R."/>
            <person name="Moitinho-Silva L."/>
            <person name="Horn H."/>
            <person name="Ravasi T."/>
            <person name="Hentschel U."/>
        </authorList>
    </citation>
    <scope>NUCLEOTIDE SEQUENCE [LARGE SCALE GENOMIC DNA]</scope>
    <source>
        <strain evidence="3 4">EG49</strain>
    </source>
</reference>
<comment type="caution">
    <text evidence="3">The sequence shown here is derived from an EMBL/GenBank/DDBJ whole genome shotgun (WGS) entry which is preliminary data.</text>
</comment>
<evidence type="ECO:0000256" key="1">
    <source>
        <dbReference type="ARBA" id="ARBA00023125"/>
    </source>
</evidence>
<organism evidence="3 4">
    <name type="scientific">Actinokineospora spheciospongiae</name>
    <dbReference type="NCBI Taxonomy" id="909613"/>
    <lineage>
        <taxon>Bacteria</taxon>
        <taxon>Bacillati</taxon>
        <taxon>Actinomycetota</taxon>
        <taxon>Actinomycetes</taxon>
        <taxon>Pseudonocardiales</taxon>
        <taxon>Pseudonocardiaceae</taxon>
        <taxon>Actinokineospora</taxon>
    </lineage>
</organism>
<evidence type="ECO:0000313" key="4">
    <source>
        <dbReference type="Proteomes" id="UP000019277"/>
    </source>
</evidence>
<dbReference type="PROSITE" id="PS50935">
    <property type="entry name" value="SSB"/>
    <property type="match status" value="1"/>
</dbReference>
<dbReference type="InterPro" id="IPR011344">
    <property type="entry name" value="ssDNA-bd"/>
</dbReference>
<accession>W7IT90</accession>
<dbReference type="RefSeq" id="WP_052021736.1">
    <property type="nucleotide sequence ID" value="NZ_AYXG01000195.1"/>
</dbReference>
<dbReference type="eggNOG" id="COG0629">
    <property type="taxonomic scope" value="Bacteria"/>
</dbReference>
<dbReference type="CDD" id="cd04496">
    <property type="entry name" value="SSB_OBF"/>
    <property type="match status" value="1"/>
</dbReference>
<dbReference type="SUPFAM" id="SSF50249">
    <property type="entry name" value="Nucleic acid-binding proteins"/>
    <property type="match status" value="1"/>
</dbReference>
<keyword evidence="4" id="KW-1185">Reference proteome</keyword>
<dbReference type="EMBL" id="AYXG01000195">
    <property type="protein sequence ID" value="EWC59636.1"/>
    <property type="molecule type" value="Genomic_DNA"/>
</dbReference>